<feature type="transmembrane region" description="Helical" evidence="7">
    <location>
        <begin position="93"/>
        <end position="120"/>
    </location>
</feature>
<feature type="transmembrane region" description="Helical" evidence="7">
    <location>
        <begin position="165"/>
        <end position="183"/>
    </location>
</feature>
<keyword evidence="4 7" id="KW-0812">Transmembrane</keyword>
<dbReference type="EMBL" id="JBHUEE010000003">
    <property type="protein sequence ID" value="MFD1717804.1"/>
    <property type="molecule type" value="Genomic_DNA"/>
</dbReference>
<evidence type="ECO:0000256" key="5">
    <source>
        <dbReference type="ARBA" id="ARBA00022989"/>
    </source>
</evidence>
<evidence type="ECO:0000256" key="1">
    <source>
        <dbReference type="ARBA" id="ARBA00004651"/>
    </source>
</evidence>
<dbReference type="Proteomes" id="UP001597277">
    <property type="component" value="Unassembled WGS sequence"/>
</dbReference>
<feature type="transmembrane region" description="Helical" evidence="7">
    <location>
        <begin position="132"/>
        <end position="153"/>
    </location>
</feature>
<keyword evidence="2 7" id="KW-0813">Transport</keyword>
<dbReference type="RefSeq" id="WP_388004820.1">
    <property type="nucleotide sequence ID" value="NZ_JBHUEE010000003.1"/>
</dbReference>
<organism evidence="10 11">
    <name type="scientific">Georgenia deserti</name>
    <dbReference type="NCBI Taxonomy" id="2093781"/>
    <lineage>
        <taxon>Bacteria</taxon>
        <taxon>Bacillati</taxon>
        <taxon>Actinomycetota</taxon>
        <taxon>Actinomycetes</taxon>
        <taxon>Micrococcales</taxon>
        <taxon>Bogoriellaceae</taxon>
        <taxon>Georgenia</taxon>
    </lineage>
</organism>
<dbReference type="SUPFAM" id="SSF161098">
    <property type="entry name" value="MetI-like"/>
    <property type="match status" value="1"/>
</dbReference>
<feature type="domain" description="ABC transmembrane type-1" evidence="9">
    <location>
        <begin position="97"/>
        <end position="287"/>
    </location>
</feature>
<keyword evidence="5 7" id="KW-1133">Transmembrane helix</keyword>
<dbReference type="InterPro" id="IPR035906">
    <property type="entry name" value="MetI-like_sf"/>
</dbReference>
<reference evidence="11" key="1">
    <citation type="journal article" date="2019" name="Int. J. Syst. Evol. Microbiol.">
        <title>The Global Catalogue of Microorganisms (GCM) 10K type strain sequencing project: providing services to taxonomists for standard genome sequencing and annotation.</title>
        <authorList>
            <consortium name="The Broad Institute Genomics Platform"/>
            <consortium name="The Broad Institute Genome Sequencing Center for Infectious Disease"/>
            <person name="Wu L."/>
            <person name="Ma J."/>
        </authorList>
    </citation>
    <scope>NUCLEOTIDE SEQUENCE [LARGE SCALE GENOMIC DNA]</scope>
    <source>
        <strain evidence="11">JCM 17130</strain>
    </source>
</reference>
<feature type="compositionally biased region" description="Pro residues" evidence="8">
    <location>
        <begin position="1"/>
        <end position="10"/>
    </location>
</feature>
<proteinExistence type="inferred from homology"/>
<evidence type="ECO:0000259" key="9">
    <source>
        <dbReference type="PROSITE" id="PS50928"/>
    </source>
</evidence>
<dbReference type="PANTHER" id="PTHR43744:SF12">
    <property type="entry name" value="ABC TRANSPORTER PERMEASE PROTEIN MG189-RELATED"/>
    <property type="match status" value="1"/>
</dbReference>
<comment type="caution">
    <text evidence="10">The sequence shown here is derived from an EMBL/GenBank/DDBJ whole genome shotgun (WGS) entry which is preliminary data.</text>
</comment>
<feature type="transmembrane region" description="Helical" evidence="7">
    <location>
        <begin position="209"/>
        <end position="230"/>
    </location>
</feature>
<sequence length="300" mass="32756">MTAPQTPIPAPGTSRPATARAPRFSARTTRWLANTLTYLMLLAGAGLMVGPFVFSVMTALKTPRQFSTTVPLSLPEPLTTANFTTLFTDTYDFVVPIAVTAQVVLVLVAGQMTASVLAAYAFATLRFPGRDVIFWAYVATLMIPAVVVIIPLYSMMAQAGLRNTFAGLVVPFLLGSPYAVFLLRENFRSTPRELLDAATIDGAGVLRRLWYVMLPMNRPILATLLLITVVTQWNNFMWPSIIAPAPEWNVITVATASLQTQYSGNWTLVMAATTIALLPLVVLFLVFQKQITRSIGIGLR</sequence>
<comment type="similarity">
    <text evidence="7">Belongs to the binding-protein-dependent transport system permease family.</text>
</comment>
<dbReference type="Gene3D" id="1.10.3720.10">
    <property type="entry name" value="MetI-like"/>
    <property type="match status" value="1"/>
</dbReference>
<gene>
    <name evidence="10" type="ORF">ACFSE6_08160</name>
</gene>
<keyword evidence="6 7" id="KW-0472">Membrane</keyword>
<keyword evidence="3" id="KW-1003">Cell membrane</keyword>
<dbReference type="PANTHER" id="PTHR43744">
    <property type="entry name" value="ABC TRANSPORTER PERMEASE PROTEIN MG189-RELATED-RELATED"/>
    <property type="match status" value="1"/>
</dbReference>
<evidence type="ECO:0000256" key="8">
    <source>
        <dbReference type="SAM" id="MobiDB-lite"/>
    </source>
</evidence>
<name>A0ABW4L412_9MICO</name>
<evidence type="ECO:0000256" key="3">
    <source>
        <dbReference type="ARBA" id="ARBA00022475"/>
    </source>
</evidence>
<evidence type="ECO:0000256" key="2">
    <source>
        <dbReference type="ARBA" id="ARBA00022448"/>
    </source>
</evidence>
<keyword evidence="11" id="KW-1185">Reference proteome</keyword>
<evidence type="ECO:0000313" key="11">
    <source>
        <dbReference type="Proteomes" id="UP001597277"/>
    </source>
</evidence>
<evidence type="ECO:0000313" key="10">
    <source>
        <dbReference type="EMBL" id="MFD1717804.1"/>
    </source>
</evidence>
<dbReference type="CDD" id="cd06261">
    <property type="entry name" value="TM_PBP2"/>
    <property type="match status" value="1"/>
</dbReference>
<dbReference type="PROSITE" id="PS50928">
    <property type="entry name" value="ABC_TM1"/>
    <property type="match status" value="1"/>
</dbReference>
<feature type="transmembrane region" description="Helical" evidence="7">
    <location>
        <begin position="31"/>
        <end position="54"/>
    </location>
</feature>
<comment type="subcellular location">
    <subcellularLocation>
        <location evidence="1 7">Cell membrane</location>
        <topology evidence="1 7">Multi-pass membrane protein</topology>
    </subcellularLocation>
</comment>
<dbReference type="InterPro" id="IPR000515">
    <property type="entry name" value="MetI-like"/>
</dbReference>
<evidence type="ECO:0000256" key="6">
    <source>
        <dbReference type="ARBA" id="ARBA00023136"/>
    </source>
</evidence>
<protein>
    <submittedName>
        <fullName evidence="10">Carbohydrate ABC transporter permease</fullName>
    </submittedName>
</protein>
<feature type="region of interest" description="Disordered" evidence="8">
    <location>
        <begin position="1"/>
        <end position="22"/>
    </location>
</feature>
<feature type="transmembrane region" description="Helical" evidence="7">
    <location>
        <begin position="266"/>
        <end position="287"/>
    </location>
</feature>
<evidence type="ECO:0000256" key="7">
    <source>
        <dbReference type="RuleBase" id="RU363032"/>
    </source>
</evidence>
<accession>A0ABW4L412</accession>
<evidence type="ECO:0000256" key="4">
    <source>
        <dbReference type="ARBA" id="ARBA00022692"/>
    </source>
</evidence>
<dbReference type="Pfam" id="PF00528">
    <property type="entry name" value="BPD_transp_1"/>
    <property type="match status" value="1"/>
</dbReference>